<name>A0A840RUW0_9BURK</name>
<dbReference type="RefSeq" id="WP_168051587.1">
    <property type="nucleotide sequence ID" value="NZ_JAAOZT010000001.1"/>
</dbReference>
<evidence type="ECO:0000313" key="1">
    <source>
        <dbReference type="EMBL" id="MBB5200300.1"/>
    </source>
</evidence>
<gene>
    <name evidence="1" type="ORF">HNR39_002135</name>
</gene>
<keyword evidence="2" id="KW-1185">Reference proteome</keyword>
<comment type="caution">
    <text evidence="1">The sequence shown here is derived from an EMBL/GenBank/DDBJ whole genome shotgun (WGS) entry which is preliminary data.</text>
</comment>
<proteinExistence type="predicted"/>
<accession>A0A840RUW0</accession>
<dbReference type="Proteomes" id="UP000571084">
    <property type="component" value="Unassembled WGS sequence"/>
</dbReference>
<reference evidence="1 2" key="1">
    <citation type="submission" date="2020-08" db="EMBL/GenBank/DDBJ databases">
        <title>Genomic Encyclopedia of Type Strains, Phase IV (KMG-IV): sequencing the most valuable type-strain genomes for metagenomic binning, comparative biology and taxonomic classification.</title>
        <authorList>
            <person name="Goeker M."/>
        </authorList>
    </citation>
    <scope>NUCLEOTIDE SEQUENCE [LARGE SCALE GENOMIC DNA]</scope>
    <source>
        <strain evidence="1 2">DSM 23240</strain>
    </source>
</reference>
<evidence type="ECO:0000313" key="2">
    <source>
        <dbReference type="Proteomes" id="UP000571084"/>
    </source>
</evidence>
<dbReference type="EMBL" id="JACHHQ010000004">
    <property type="protein sequence ID" value="MBB5200300.1"/>
    <property type="molecule type" value="Genomic_DNA"/>
</dbReference>
<protein>
    <submittedName>
        <fullName evidence="1">Uncharacterized protein</fullName>
    </submittedName>
</protein>
<sequence>MMYTNLGPKKKESGIGTTKQTPLVALTPKINPHFRNISRAPYEIGFLLKGINDSVSSYAPITDDEALQAEAIAKHAENELDVISRGLEAIGEMVSIAACSLNTTLEGGTVSAIGEIIRHLTVECQLMRDIGDLMTDAVAEHKKRRAQ</sequence>
<organism evidence="1 2">
    <name type="scientific">Glaciimonas immobilis</name>
    <dbReference type="NCBI Taxonomy" id="728004"/>
    <lineage>
        <taxon>Bacteria</taxon>
        <taxon>Pseudomonadati</taxon>
        <taxon>Pseudomonadota</taxon>
        <taxon>Betaproteobacteria</taxon>
        <taxon>Burkholderiales</taxon>
        <taxon>Oxalobacteraceae</taxon>
        <taxon>Glaciimonas</taxon>
    </lineage>
</organism>
<dbReference type="AlphaFoldDB" id="A0A840RUW0"/>